<keyword evidence="12" id="KW-1185">Reference proteome</keyword>
<evidence type="ECO:0000256" key="5">
    <source>
        <dbReference type="ARBA" id="ARBA00022723"/>
    </source>
</evidence>
<dbReference type="InterPro" id="IPR015847">
    <property type="entry name" value="ExoRNase_PH_dom2"/>
</dbReference>
<dbReference type="InterPro" id="IPR027408">
    <property type="entry name" value="PNPase/RNase_PH_dom_sf"/>
</dbReference>
<dbReference type="FunFam" id="3.30.230.70:FF:000001">
    <property type="entry name" value="Polyribonucleotide nucleotidyltransferase"/>
    <property type="match status" value="1"/>
</dbReference>
<evidence type="ECO:0000256" key="3">
    <source>
        <dbReference type="ARBA" id="ARBA00022679"/>
    </source>
</evidence>
<dbReference type="GO" id="GO:0004654">
    <property type="term" value="F:polyribonucleotide nucleotidyltransferase activity"/>
    <property type="evidence" value="ECO:0007669"/>
    <property type="project" value="UniProtKB-UniRule"/>
</dbReference>
<dbReference type="InterPro" id="IPR036345">
    <property type="entry name" value="ExoRNase_PH_dom2_sf"/>
</dbReference>
<keyword evidence="2 8" id="KW-0963">Cytoplasm</keyword>
<dbReference type="SMART" id="SM00322">
    <property type="entry name" value="KH"/>
    <property type="match status" value="1"/>
</dbReference>
<dbReference type="InterPro" id="IPR001247">
    <property type="entry name" value="ExoRNase_PH_dom1"/>
</dbReference>
<evidence type="ECO:0000256" key="9">
    <source>
        <dbReference type="SAM" id="MobiDB-lite"/>
    </source>
</evidence>
<feature type="binding site" evidence="8">
    <location>
        <position position="494"/>
    </location>
    <ligand>
        <name>Mg(2+)</name>
        <dbReference type="ChEBI" id="CHEBI:18420"/>
    </ligand>
</feature>
<comment type="caution">
    <text evidence="11">The sequence shown here is derived from an EMBL/GenBank/DDBJ whole genome shotgun (WGS) entry which is preliminary data.</text>
</comment>
<dbReference type="FunFam" id="2.40.50.140:FF:000107">
    <property type="entry name" value="Polyribonucleotide nucleotidyltransferase"/>
    <property type="match status" value="1"/>
</dbReference>
<dbReference type="Pfam" id="PF00013">
    <property type="entry name" value="KH_1"/>
    <property type="match status" value="1"/>
</dbReference>
<keyword evidence="6 8" id="KW-0460">Magnesium</keyword>
<dbReference type="PANTHER" id="PTHR11252:SF0">
    <property type="entry name" value="POLYRIBONUCLEOTIDE NUCLEOTIDYLTRANSFERASE 1, MITOCHONDRIAL"/>
    <property type="match status" value="1"/>
</dbReference>
<dbReference type="InterPro" id="IPR036456">
    <property type="entry name" value="PNPase_PH_RNA-bd_sf"/>
</dbReference>
<dbReference type="GO" id="GO:0005829">
    <property type="term" value="C:cytosol"/>
    <property type="evidence" value="ECO:0007669"/>
    <property type="project" value="TreeGrafter"/>
</dbReference>
<keyword evidence="5 8" id="KW-0479">Metal-binding</keyword>
<protein>
    <recommendedName>
        <fullName evidence="8">Polyribonucleotide nucleotidyltransferase</fullName>
        <ecNumber evidence="8">2.7.7.8</ecNumber>
    </recommendedName>
    <alternativeName>
        <fullName evidence="8">Polynucleotide phosphorylase</fullName>
        <shortName evidence="8">PNPase</shortName>
    </alternativeName>
</protein>
<evidence type="ECO:0000313" key="11">
    <source>
        <dbReference type="EMBL" id="RAK67468.1"/>
    </source>
</evidence>
<feature type="region of interest" description="Disordered" evidence="9">
    <location>
        <begin position="692"/>
        <end position="713"/>
    </location>
</feature>
<name>A0A328BQX1_9CAUL</name>
<reference evidence="11 12" key="1">
    <citation type="submission" date="2018-05" db="EMBL/GenBank/DDBJ databases">
        <authorList>
            <person name="Lanie J.A."/>
            <person name="Ng W.-L."/>
            <person name="Kazmierczak K.M."/>
            <person name="Andrzejewski T.M."/>
            <person name="Davidsen T.M."/>
            <person name="Wayne K.J."/>
            <person name="Tettelin H."/>
            <person name="Glass J.I."/>
            <person name="Rusch D."/>
            <person name="Podicherti R."/>
            <person name="Tsui H.-C.T."/>
            <person name="Winkler M.E."/>
        </authorList>
    </citation>
    <scope>NUCLEOTIDE SEQUENCE [LARGE SCALE GENOMIC DNA]</scope>
    <source>
        <strain evidence="11 12">BUT-10</strain>
    </source>
</reference>
<feature type="compositionally biased region" description="Basic and acidic residues" evidence="9">
    <location>
        <begin position="701"/>
        <end position="713"/>
    </location>
</feature>
<organism evidence="11 12">
    <name type="scientific">Phenylobacterium kunshanense</name>
    <dbReference type="NCBI Taxonomy" id="1445034"/>
    <lineage>
        <taxon>Bacteria</taxon>
        <taxon>Pseudomonadati</taxon>
        <taxon>Pseudomonadota</taxon>
        <taxon>Alphaproteobacteria</taxon>
        <taxon>Caulobacterales</taxon>
        <taxon>Caulobacteraceae</taxon>
        <taxon>Phenylobacterium</taxon>
    </lineage>
</organism>
<keyword evidence="7 8" id="KW-0694">RNA-binding</keyword>
<dbReference type="InterPro" id="IPR036612">
    <property type="entry name" value="KH_dom_type_1_sf"/>
</dbReference>
<dbReference type="CDD" id="cd11364">
    <property type="entry name" value="RNase_PH_PNPase_2"/>
    <property type="match status" value="1"/>
</dbReference>
<evidence type="ECO:0000256" key="7">
    <source>
        <dbReference type="ARBA" id="ARBA00022884"/>
    </source>
</evidence>
<dbReference type="PROSITE" id="PS50126">
    <property type="entry name" value="S1"/>
    <property type="match status" value="1"/>
</dbReference>
<dbReference type="SUPFAM" id="SSF50249">
    <property type="entry name" value="Nucleic acid-binding proteins"/>
    <property type="match status" value="1"/>
</dbReference>
<comment type="function">
    <text evidence="8">Involved in mRNA degradation. Catalyzes the phosphorolysis of single-stranded polyribonucleotides processively in the 3'- to 5'-direction.</text>
</comment>
<dbReference type="GO" id="GO:0006402">
    <property type="term" value="P:mRNA catabolic process"/>
    <property type="evidence" value="ECO:0007669"/>
    <property type="project" value="UniProtKB-UniRule"/>
</dbReference>
<dbReference type="GO" id="GO:0006396">
    <property type="term" value="P:RNA processing"/>
    <property type="evidence" value="ECO:0007669"/>
    <property type="project" value="InterPro"/>
</dbReference>
<dbReference type="SUPFAM" id="SSF55666">
    <property type="entry name" value="Ribonuclease PH domain 2-like"/>
    <property type="match status" value="2"/>
</dbReference>
<comment type="subcellular location">
    <subcellularLocation>
        <location evidence="8">Cytoplasm</location>
    </subcellularLocation>
</comment>
<dbReference type="InterPro" id="IPR012162">
    <property type="entry name" value="PNPase"/>
</dbReference>
<dbReference type="EMBL" id="QFYS01000002">
    <property type="protein sequence ID" value="RAK67468.1"/>
    <property type="molecule type" value="Genomic_DNA"/>
</dbReference>
<dbReference type="SUPFAM" id="SSF54211">
    <property type="entry name" value="Ribosomal protein S5 domain 2-like"/>
    <property type="match status" value="2"/>
</dbReference>
<dbReference type="FunFam" id="3.30.230.70:FF:000002">
    <property type="entry name" value="Polyribonucleotide nucleotidyltransferase"/>
    <property type="match status" value="1"/>
</dbReference>
<dbReference type="AlphaFoldDB" id="A0A328BQX1"/>
<dbReference type="InterPro" id="IPR015848">
    <property type="entry name" value="PNPase_PH_RNA-bd_bac/org-type"/>
</dbReference>
<comment type="similarity">
    <text evidence="1 8">Belongs to the polyribonucleotide nucleotidyltransferase family.</text>
</comment>
<dbReference type="CDD" id="cd11363">
    <property type="entry name" value="RNase_PH_PNPase_1"/>
    <property type="match status" value="1"/>
</dbReference>
<dbReference type="SUPFAM" id="SSF46915">
    <property type="entry name" value="Polynucleotide phosphorylase/guanosine pentaphosphate synthase (PNPase/GPSI), domain 3"/>
    <property type="match status" value="1"/>
</dbReference>
<dbReference type="Pfam" id="PF03726">
    <property type="entry name" value="PNPase"/>
    <property type="match status" value="1"/>
</dbReference>
<evidence type="ECO:0000256" key="4">
    <source>
        <dbReference type="ARBA" id="ARBA00022695"/>
    </source>
</evidence>
<dbReference type="Proteomes" id="UP000249524">
    <property type="component" value="Unassembled WGS sequence"/>
</dbReference>
<evidence type="ECO:0000256" key="6">
    <source>
        <dbReference type="ARBA" id="ARBA00022842"/>
    </source>
</evidence>
<dbReference type="InterPro" id="IPR003029">
    <property type="entry name" value="S1_domain"/>
</dbReference>
<accession>A0A328BQX1</accession>
<proteinExistence type="inferred from homology"/>
<evidence type="ECO:0000256" key="8">
    <source>
        <dbReference type="HAMAP-Rule" id="MF_01595"/>
    </source>
</evidence>
<dbReference type="GO" id="GO:0000175">
    <property type="term" value="F:3'-5'-RNA exonuclease activity"/>
    <property type="evidence" value="ECO:0007669"/>
    <property type="project" value="TreeGrafter"/>
</dbReference>
<dbReference type="SMART" id="SM00316">
    <property type="entry name" value="S1"/>
    <property type="match status" value="1"/>
</dbReference>
<dbReference type="SUPFAM" id="SSF54791">
    <property type="entry name" value="Eukaryotic type KH-domain (KH-domain type I)"/>
    <property type="match status" value="1"/>
</dbReference>
<comment type="cofactor">
    <cofactor evidence="8">
        <name>Mg(2+)</name>
        <dbReference type="ChEBI" id="CHEBI:18420"/>
    </cofactor>
</comment>
<dbReference type="FunFam" id="3.30.1370.10:FF:000001">
    <property type="entry name" value="Polyribonucleotide nucleotidyltransferase"/>
    <property type="match status" value="1"/>
</dbReference>
<dbReference type="Gene3D" id="3.30.230.70">
    <property type="entry name" value="GHMP Kinase, N-terminal domain"/>
    <property type="match status" value="2"/>
</dbReference>
<evidence type="ECO:0000256" key="2">
    <source>
        <dbReference type="ARBA" id="ARBA00022490"/>
    </source>
</evidence>
<dbReference type="PANTHER" id="PTHR11252">
    <property type="entry name" value="POLYRIBONUCLEOTIDE NUCLEOTIDYLTRANSFERASE"/>
    <property type="match status" value="1"/>
</dbReference>
<dbReference type="OrthoDB" id="9804305at2"/>
<dbReference type="PROSITE" id="PS50084">
    <property type="entry name" value="KH_TYPE_1"/>
    <property type="match status" value="1"/>
</dbReference>
<evidence type="ECO:0000313" key="12">
    <source>
        <dbReference type="Proteomes" id="UP000249524"/>
    </source>
</evidence>
<dbReference type="NCBIfam" id="NF008805">
    <property type="entry name" value="PRK11824.1"/>
    <property type="match status" value="1"/>
</dbReference>
<dbReference type="CDD" id="cd02393">
    <property type="entry name" value="KH-I_PNPase"/>
    <property type="match status" value="1"/>
</dbReference>
<dbReference type="Gene3D" id="3.30.1370.10">
    <property type="entry name" value="K Homology domain, type 1"/>
    <property type="match status" value="1"/>
</dbReference>
<dbReference type="RefSeq" id="WP_111275079.1">
    <property type="nucleotide sequence ID" value="NZ_QFYS01000002.1"/>
</dbReference>
<dbReference type="EC" id="2.7.7.8" evidence="8"/>
<evidence type="ECO:0000256" key="1">
    <source>
        <dbReference type="ARBA" id="ARBA00007404"/>
    </source>
</evidence>
<feature type="domain" description="S1 motif" evidence="10">
    <location>
        <begin position="624"/>
        <end position="692"/>
    </location>
</feature>
<dbReference type="PIRSF" id="PIRSF005499">
    <property type="entry name" value="PNPase"/>
    <property type="match status" value="1"/>
</dbReference>
<dbReference type="InterPro" id="IPR004088">
    <property type="entry name" value="KH_dom_type_1"/>
</dbReference>
<sequence>MFDIKKKTLEWGGKTLTLETGRMARQADGAVLATYGETMVLATAVYAKSAKPGQDFFPLTVNYQEKFYAAGKIPGSFPRREGAPSQKETLTSRLIDRPIRPLFVKGFKNEVQVVTTVLAHDLENDPDIVAMVAASAALVISGAPFMGPIAAARVGYVNGEYVLNPTLDEMKESKMDLVVAGTADAVMMVESEIQELSEAEVLGGVTFAHKGMQPVIDAIIELAEHAAKEPFEFTPDDTDAIKAEVKKLIGKDLAAAYKITGKTERHAALSAAKDKAVGHFGKSDANPTGIPADKLGGVFKELEADVVRRSILDTGIRIDGRKVDQVRQIVSEVGVLPRAHGSALFTRGETQSLCVATLGTGDDEQLIDALEGKYYEKFMLHYNFPPFSVGETGRMGAPGRREVGHGKLAWRALRPMLPDYADFPYTIRLVSEIFESNGSSSMATVCGGSLALMDAGVPIKKPVSGIAMGLILESDGFAVLSDILGDEDHLGDMDFKVAGTADGITSLQMDIKIAGITEEIMKKALEQAKGGRDHILGEMNKAMEAPRAELGEFAPKIETIKIPVDKIREVIGSGGKVIREITAETGAKVDIGEDGTIKIAAADQAKIDAARDWIKSIASEPEIGQIYTGKVVKIVDFGAFVNFFGAKDGLVHVSQISNERVAKVSDVLSEGQQVKVKLLGFDDRGKTRLSMKVVDQETGEDLSKKDEPEAADA</sequence>
<evidence type="ECO:0000259" key="10">
    <source>
        <dbReference type="PROSITE" id="PS50126"/>
    </source>
</evidence>
<dbReference type="InterPro" id="IPR020568">
    <property type="entry name" value="Ribosomal_Su5_D2-typ_SF"/>
</dbReference>
<dbReference type="Gene3D" id="2.40.50.140">
    <property type="entry name" value="Nucleic acid-binding proteins"/>
    <property type="match status" value="1"/>
</dbReference>
<dbReference type="HAMAP" id="MF_01595">
    <property type="entry name" value="PNPase"/>
    <property type="match status" value="1"/>
</dbReference>
<dbReference type="Pfam" id="PF00575">
    <property type="entry name" value="S1"/>
    <property type="match status" value="1"/>
</dbReference>
<dbReference type="InterPro" id="IPR012340">
    <property type="entry name" value="NA-bd_OB-fold"/>
</dbReference>
<dbReference type="Pfam" id="PF01138">
    <property type="entry name" value="RNase_PH"/>
    <property type="match status" value="2"/>
</dbReference>
<dbReference type="GO" id="GO:0000287">
    <property type="term" value="F:magnesium ion binding"/>
    <property type="evidence" value="ECO:0007669"/>
    <property type="project" value="UniProtKB-UniRule"/>
</dbReference>
<gene>
    <name evidence="8 11" type="primary">pnp</name>
    <name evidence="11" type="ORF">DJ019_06025</name>
</gene>
<comment type="catalytic activity">
    <reaction evidence="8">
        <text>RNA(n+1) + phosphate = RNA(n) + a ribonucleoside 5'-diphosphate</text>
        <dbReference type="Rhea" id="RHEA:22096"/>
        <dbReference type="Rhea" id="RHEA-COMP:14527"/>
        <dbReference type="Rhea" id="RHEA-COMP:17342"/>
        <dbReference type="ChEBI" id="CHEBI:43474"/>
        <dbReference type="ChEBI" id="CHEBI:57930"/>
        <dbReference type="ChEBI" id="CHEBI:140395"/>
        <dbReference type="EC" id="2.7.7.8"/>
    </reaction>
</comment>
<dbReference type="InterPro" id="IPR004087">
    <property type="entry name" value="KH_dom"/>
</dbReference>
<dbReference type="CDD" id="cd04472">
    <property type="entry name" value="S1_PNPase"/>
    <property type="match status" value="1"/>
</dbReference>
<dbReference type="Pfam" id="PF03725">
    <property type="entry name" value="RNase_PH_C"/>
    <property type="match status" value="2"/>
</dbReference>
<feature type="binding site" evidence="8">
    <location>
        <position position="488"/>
    </location>
    <ligand>
        <name>Mg(2+)</name>
        <dbReference type="ChEBI" id="CHEBI:18420"/>
    </ligand>
</feature>
<keyword evidence="4 8" id="KW-0548">Nucleotidyltransferase</keyword>
<dbReference type="NCBIfam" id="TIGR03591">
    <property type="entry name" value="polynuc_phos"/>
    <property type="match status" value="1"/>
</dbReference>
<dbReference type="GO" id="GO:0003723">
    <property type="term" value="F:RNA binding"/>
    <property type="evidence" value="ECO:0007669"/>
    <property type="project" value="UniProtKB-UniRule"/>
</dbReference>
<keyword evidence="3 8" id="KW-0808">Transferase</keyword>